<dbReference type="Proteomes" id="UP000008820">
    <property type="component" value="Chromosome 2"/>
</dbReference>
<dbReference type="InterPro" id="IPR013780">
    <property type="entry name" value="Glyco_hydro_b"/>
</dbReference>
<dbReference type="Gene3D" id="3.20.110.10">
    <property type="entry name" value="Glycoside hydrolase 38, N terminal domain"/>
    <property type="match status" value="1"/>
</dbReference>
<dbReference type="SUPFAM" id="SSF88688">
    <property type="entry name" value="Families 57/38 glycoside transferase middle domain"/>
    <property type="match status" value="1"/>
</dbReference>
<dbReference type="InterPro" id="IPR011330">
    <property type="entry name" value="Glyco_hydro/deAcase_b/a-brl"/>
</dbReference>
<dbReference type="Pfam" id="PF21260">
    <property type="entry name" value="Laman-like_dom"/>
    <property type="match status" value="1"/>
</dbReference>
<organism evidence="13 14">
    <name type="scientific">Aedes aegypti</name>
    <name type="common">Yellowfever mosquito</name>
    <name type="synonym">Culex aegypti</name>
    <dbReference type="NCBI Taxonomy" id="7159"/>
    <lineage>
        <taxon>Eukaryota</taxon>
        <taxon>Metazoa</taxon>
        <taxon>Ecdysozoa</taxon>
        <taxon>Arthropoda</taxon>
        <taxon>Hexapoda</taxon>
        <taxon>Insecta</taxon>
        <taxon>Pterygota</taxon>
        <taxon>Neoptera</taxon>
        <taxon>Endopterygota</taxon>
        <taxon>Diptera</taxon>
        <taxon>Nematocera</taxon>
        <taxon>Culicoidea</taxon>
        <taxon>Culicidae</taxon>
        <taxon>Culicinae</taxon>
        <taxon>Aedini</taxon>
        <taxon>Aedes</taxon>
        <taxon>Stegomyia</taxon>
    </lineage>
</organism>
<keyword evidence="8" id="KW-1015">Disulfide bond</keyword>
<dbReference type="SUPFAM" id="SSF88713">
    <property type="entry name" value="Glycoside hydrolase/deacetylase"/>
    <property type="match status" value="1"/>
</dbReference>
<dbReference type="Pfam" id="PF07748">
    <property type="entry name" value="Glyco_hydro_38C"/>
    <property type="match status" value="1"/>
</dbReference>
<keyword evidence="7 11" id="KW-0862">Zinc</keyword>
<dbReference type="FunFam" id="3.20.110.10:FF:000001">
    <property type="entry name" value="Alpha-mannosidase"/>
    <property type="match status" value="1"/>
</dbReference>
<dbReference type="InParanoid" id="A0A1S4FBS2"/>
<evidence type="ECO:0000256" key="1">
    <source>
        <dbReference type="ARBA" id="ARBA00000365"/>
    </source>
</evidence>
<evidence type="ECO:0000256" key="6">
    <source>
        <dbReference type="ARBA" id="ARBA00022801"/>
    </source>
</evidence>
<dbReference type="PANTHER" id="PTHR11607:SF3">
    <property type="entry name" value="LYSOSOMAL ALPHA-MANNOSIDASE"/>
    <property type="match status" value="1"/>
</dbReference>
<dbReference type="Pfam" id="PF09261">
    <property type="entry name" value="Alpha-mann_mid"/>
    <property type="match status" value="1"/>
</dbReference>
<proteinExistence type="inferred from homology"/>
<dbReference type="PANTHER" id="PTHR11607">
    <property type="entry name" value="ALPHA-MANNOSIDASE"/>
    <property type="match status" value="1"/>
</dbReference>
<dbReference type="InterPro" id="IPR015341">
    <property type="entry name" value="Glyco_hydro_38_cen"/>
</dbReference>
<dbReference type="FunFam" id="2.70.98.30:FF:000003">
    <property type="entry name" value="Alpha-mannosidase"/>
    <property type="match status" value="1"/>
</dbReference>
<dbReference type="InterPro" id="IPR011013">
    <property type="entry name" value="Gal_mutarotase_sf_dom"/>
</dbReference>
<dbReference type="Gene3D" id="2.60.40.1360">
    <property type="match status" value="1"/>
</dbReference>
<keyword evidence="6 11" id="KW-0378">Hydrolase</keyword>
<dbReference type="VEuPathDB" id="VectorBase:AAEL005752"/>
<evidence type="ECO:0000256" key="9">
    <source>
        <dbReference type="ARBA" id="ARBA00023180"/>
    </source>
</evidence>
<keyword evidence="10 11" id="KW-0326">Glycosidase</keyword>
<evidence type="ECO:0000256" key="11">
    <source>
        <dbReference type="RuleBase" id="RU361199"/>
    </source>
</evidence>
<dbReference type="FunFam" id="1.20.1270.50:FF:000003">
    <property type="entry name" value="Alpha-mannosidase"/>
    <property type="match status" value="1"/>
</dbReference>
<reference evidence="13" key="2">
    <citation type="submission" date="2021-02" db="UniProtKB">
        <authorList>
            <consortium name="EnsemblMetazoa"/>
        </authorList>
    </citation>
    <scope>IDENTIFICATION</scope>
    <source>
        <strain evidence="13">LVP_AGWG</strain>
    </source>
</reference>
<evidence type="ECO:0000256" key="2">
    <source>
        <dbReference type="ARBA" id="ARBA00009792"/>
    </source>
</evidence>
<evidence type="ECO:0000256" key="10">
    <source>
        <dbReference type="ARBA" id="ARBA00023295"/>
    </source>
</evidence>
<evidence type="ECO:0000256" key="8">
    <source>
        <dbReference type="ARBA" id="ARBA00023157"/>
    </source>
</evidence>
<dbReference type="GO" id="GO:0005764">
    <property type="term" value="C:lysosome"/>
    <property type="evidence" value="ECO:0007669"/>
    <property type="project" value="TreeGrafter"/>
</dbReference>
<dbReference type="FunFam" id="2.60.40.1180:FF:000018">
    <property type="entry name" value="Alpha-mannosidase"/>
    <property type="match status" value="1"/>
</dbReference>
<dbReference type="InterPro" id="IPR041147">
    <property type="entry name" value="GH38_C"/>
</dbReference>
<dbReference type="Gene3D" id="2.60.40.1180">
    <property type="entry name" value="Golgi alpha-mannosidase II"/>
    <property type="match status" value="1"/>
</dbReference>
<name>A0A1S4FBS2_AEDAE</name>
<comment type="catalytic activity">
    <reaction evidence="1">
        <text>Hydrolysis of terminal, non-reducing alpha-D-mannose residues in alpha-D-mannosides.</text>
        <dbReference type="EC" id="3.2.1.24"/>
    </reaction>
</comment>
<evidence type="ECO:0000256" key="4">
    <source>
        <dbReference type="ARBA" id="ARBA00022723"/>
    </source>
</evidence>
<comment type="cofactor">
    <cofactor evidence="11">
        <name>Zn(2+)</name>
        <dbReference type="ChEBI" id="CHEBI:29105"/>
    </cofactor>
    <text evidence="11">Binds 1 zinc ion per subunit.</text>
</comment>
<reference evidence="13 14" key="1">
    <citation type="submission" date="2017-06" db="EMBL/GenBank/DDBJ databases">
        <title>Aedes aegypti genome working group (AGWG) sequencing and assembly.</title>
        <authorList>
            <consortium name="Aedes aegypti Genome Working Group (AGWG)"/>
            <person name="Matthews B.J."/>
        </authorList>
    </citation>
    <scope>NUCLEOTIDE SEQUENCE [LARGE SCALE GENOMIC DNA]</scope>
    <source>
        <strain evidence="13 14">LVP_AGWG</strain>
    </source>
</reference>
<dbReference type="InterPro" id="IPR027291">
    <property type="entry name" value="Glyco_hydro_38_N_sf"/>
</dbReference>
<evidence type="ECO:0000256" key="5">
    <source>
        <dbReference type="ARBA" id="ARBA00022729"/>
    </source>
</evidence>
<dbReference type="FunFam" id="1.20.1270.50:FF:000002">
    <property type="entry name" value="Alpha-mannosidase"/>
    <property type="match status" value="1"/>
</dbReference>
<dbReference type="InterPro" id="IPR050843">
    <property type="entry name" value="Glycosyl_Hydrlase_38"/>
</dbReference>
<dbReference type="Gene3D" id="2.70.98.30">
    <property type="entry name" value="Golgi alpha-mannosidase II, domain 4"/>
    <property type="match status" value="1"/>
</dbReference>
<feature type="chain" id="PRO_5036529615" description="Alpha-mannosidase" evidence="11">
    <location>
        <begin position="24"/>
        <end position="1004"/>
    </location>
</feature>
<evidence type="ECO:0000256" key="3">
    <source>
        <dbReference type="ARBA" id="ARBA00012752"/>
    </source>
</evidence>
<dbReference type="GO" id="GO:0046872">
    <property type="term" value="F:metal ion binding"/>
    <property type="evidence" value="ECO:0007669"/>
    <property type="project" value="UniProtKB-KW"/>
</dbReference>
<dbReference type="Pfam" id="PF01074">
    <property type="entry name" value="Glyco_hydro_38N"/>
    <property type="match status" value="1"/>
</dbReference>
<feature type="signal peptide" evidence="11">
    <location>
        <begin position="1"/>
        <end position="23"/>
    </location>
</feature>
<dbReference type="GO" id="GO:0030246">
    <property type="term" value="F:carbohydrate binding"/>
    <property type="evidence" value="ECO:0007669"/>
    <property type="project" value="InterPro"/>
</dbReference>
<dbReference type="SUPFAM" id="SSF74650">
    <property type="entry name" value="Galactose mutarotase-like"/>
    <property type="match status" value="1"/>
</dbReference>
<evidence type="ECO:0000313" key="13">
    <source>
        <dbReference type="EnsemblMetazoa" id="AAEL005752-PA"/>
    </source>
</evidence>
<dbReference type="EnsemblMetazoa" id="AAEL005752-RA">
    <property type="protein sequence ID" value="AAEL005752-PA"/>
    <property type="gene ID" value="AAEL005752"/>
</dbReference>
<keyword evidence="5 11" id="KW-0732">Signal</keyword>
<dbReference type="InterPro" id="IPR028995">
    <property type="entry name" value="Glyco_hydro_57/38_cen_sf"/>
</dbReference>
<feature type="domain" description="Glycoside hydrolase family 38 central" evidence="12">
    <location>
        <begin position="368"/>
        <end position="444"/>
    </location>
</feature>
<dbReference type="InterPro" id="IPR011682">
    <property type="entry name" value="Glyco_hydro_38_C"/>
</dbReference>
<keyword evidence="9" id="KW-0325">Glycoprotein</keyword>
<dbReference type="OrthoDB" id="2016903at2759"/>
<dbReference type="GO" id="GO:0004559">
    <property type="term" value="F:alpha-mannosidase activity"/>
    <property type="evidence" value="ECO:0007669"/>
    <property type="project" value="UniProtKB-EC"/>
</dbReference>
<dbReference type="InterPro" id="IPR048534">
    <property type="entry name" value="Man2a1-like_dom"/>
</dbReference>
<evidence type="ECO:0000256" key="7">
    <source>
        <dbReference type="ARBA" id="ARBA00022833"/>
    </source>
</evidence>
<dbReference type="InterPro" id="IPR000602">
    <property type="entry name" value="Glyco_hydro_38_N"/>
</dbReference>
<gene>
    <name evidence="13" type="primary">5567009</name>
</gene>
<protein>
    <recommendedName>
        <fullName evidence="3 11">Alpha-mannosidase</fullName>
        <ecNumber evidence="11">3.2.1.-</ecNumber>
    </recommendedName>
</protein>
<dbReference type="InterPro" id="IPR037094">
    <property type="entry name" value="Glyco_hydro_38_cen_sf"/>
</dbReference>
<keyword evidence="14" id="KW-1185">Reference proteome</keyword>
<dbReference type="Pfam" id="PF17677">
    <property type="entry name" value="Glyco_hydro38C2"/>
    <property type="match status" value="1"/>
</dbReference>
<dbReference type="GO" id="GO:0006013">
    <property type="term" value="P:mannose metabolic process"/>
    <property type="evidence" value="ECO:0007669"/>
    <property type="project" value="InterPro"/>
</dbReference>
<dbReference type="Gene3D" id="1.20.1270.50">
    <property type="entry name" value="Glycoside hydrolase family 38, central domain"/>
    <property type="match status" value="2"/>
</dbReference>
<sequence>MKKIQFRCFLLPIIVCILSVVRSNGDVSNRVTTCGYESCPELKKDMLNVHLVPHTHDDVGWLKTVDQYYYGSHTRIQKAGVQYILDSVIQSLLRDPSRRFIYVESAFFFKWWKEQTPQLQDAVRNLVNQGRLEFIGGAWSMNDEATTHYQSIIDQFAWGLKLLNDTFGECGRPRIGWQIDPFGHSREQASIFAQMGFDGCFFGRLDYQDKNSRLNGKNAEMIWKTSANLPDSDLFTGVLFNVYQPPPGFCFDVLCPDEPFIDDPESAENNVDRKIDYFLMYVKKQAKHYRTYNIVLTMGGDFTYMDANIYFKNMDKLIKYANARQTNGSNVHVFYSTPSCYLKALNDADITWPTKSDDFFPYASDPYTYWTGYFTSRPTLKRFERVGNHFLQICKQLTALTPRKDKHSISRLNLLREAMGVMQHHDAVTGTEKQHVADDYSRMLSHAINSCVENTKTSFQHLVGANATFEFESCPLLNISKCEITENKSSFFVTLYNPLAHSTNQYVRLPVPGKMYIIKDILGREIPGQIVPVAQSVRKLYYRFSRASHELVFLASGIPPLGYKSYFVTRTAENVDESPQNSQTNLQLNQEEVTIGNKFLNISFDSNGFLSSITTDGVVHHLRQNFVYYEGASGNNIIFKNRSSGAYIFRPNGTDHAVTNKVHLTIFRGSIVQEVHQTFNEWISQVVRVYAEENHVELEWMVGPIPVEDEIGKEIVSKFYTAAHSNGVFWTDSNGREMMKRKRNHRDTWEVHLEEPIAGNYYPVTAKIALEDENIRLAVLNDRAQGGSSMQDGSLELMVHRRLLYDDAFGVGEALDEKAFGTGVIARGKHFVVFGSKKTSSPTLEARERFLQNLVHLPSWMFLSDATGLKFEDWQTQFNDMHSALSSSLPPNVNLLTLEPWKENSILVRFEHILEKNEDPSYSKPVQFKLQDFFGSFNIEEIRETTLDGNQWKEDSNSFHFKVESNYMPQQSPESVSQTQRSDGYEIVLEPMQIRTFIVQLRIA</sequence>
<dbReference type="SMART" id="SM00872">
    <property type="entry name" value="Alpha-mann_mid"/>
    <property type="match status" value="1"/>
</dbReference>
<dbReference type="EC" id="3.2.1.-" evidence="11"/>
<evidence type="ECO:0000259" key="12">
    <source>
        <dbReference type="SMART" id="SM00872"/>
    </source>
</evidence>
<evidence type="ECO:0000313" key="14">
    <source>
        <dbReference type="Proteomes" id="UP000008820"/>
    </source>
</evidence>
<dbReference type="FunCoup" id="A0A1S4FBS2">
    <property type="interactions" value="124"/>
</dbReference>
<dbReference type="CDD" id="cd10810">
    <property type="entry name" value="GH38N_AMII_LAM_like"/>
    <property type="match status" value="1"/>
</dbReference>
<keyword evidence="4 11" id="KW-0479">Metal-binding</keyword>
<comment type="similarity">
    <text evidence="2 11">Belongs to the glycosyl hydrolase 38 family.</text>
</comment>
<accession>A0A1S4FBS2</accession>
<dbReference type="AlphaFoldDB" id="A0A1S4FBS2"/>